<evidence type="ECO:0000313" key="2">
    <source>
        <dbReference type="Proteomes" id="UP000812270"/>
    </source>
</evidence>
<organism evidence="1 2">
    <name type="scientific">Pinibacter aurantiacus</name>
    <dbReference type="NCBI Taxonomy" id="2851599"/>
    <lineage>
        <taxon>Bacteria</taxon>
        <taxon>Pseudomonadati</taxon>
        <taxon>Bacteroidota</taxon>
        <taxon>Chitinophagia</taxon>
        <taxon>Chitinophagales</taxon>
        <taxon>Chitinophagaceae</taxon>
        <taxon>Pinibacter</taxon>
    </lineage>
</organism>
<keyword evidence="2" id="KW-1185">Reference proteome</keyword>
<accession>A0A9E2S959</accession>
<sequence>MNKHEEIAIIKGISICYKPYLKPEEAKLYCNLEYTQLNKKLKEFGIFKTSSGYYKREDLELMMSGESVKVPPLKSKLKV</sequence>
<comment type="caution">
    <text evidence="1">The sequence shown here is derived from an EMBL/GenBank/DDBJ whole genome shotgun (WGS) entry which is preliminary data.</text>
</comment>
<protein>
    <submittedName>
        <fullName evidence="1">Uncharacterized protein</fullName>
    </submittedName>
</protein>
<name>A0A9E2S959_9BACT</name>
<reference evidence="1" key="1">
    <citation type="submission" date="2021-06" db="EMBL/GenBank/DDBJ databases">
        <authorList>
            <person name="Huq M.A."/>
        </authorList>
    </citation>
    <scope>NUCLEOTIDE SEQUENCE</scope>
    <source>
        <strain evidence="1">MAH-26</strain>
    </source>
</reference>
<dbReference type="AlphaFoldDB" id="A0A9E2S959"/>
<gene>
    <name evidence="1" type="ORF">KTO63_16705</name>
</gene>
<dbReference type="Proteomes" id="UP000812270">
    <property type="component" value="Unassembled WGS sequence"/>
</dbReference>
<dbReference type="EMBL" id="JAHSPG010000013">
    <property type="protein sequence ID" value="MBV4358808.1"/>
    <property type="molecule type" value="Genomic_DNA"/>
</dbReference>
<proteinExistence type="predicted"/>
<evidence type="ECO:0000313" key="1">
    <source>
        <dbReference type="EMBL" id="MBV4358808.1"/>
    </source>
</evidence>
<dbReference type="RefSeq" id="WP_217792527.1">
    <property type="nucleotide sequence ID" value="NZ_JAHSPG010000013.1"/>
</dbReference>